<feature type="compositionally biased region" description="Basic and acidic residues" evidence="1">
    <location>
        <begin position="102"/>
        <end position="111"/>
    </location>
</feature>
<sequence>MAHQHSKKFTYRTLGSLCGSCQGKAVVRNISTGSSRMRSMRARTSCLKYQRNWQASWKGRTKPAFRMLANVPSLHPRRVRASIGSMTSTLSFRTAAACSAVMRDRHDRSPRPEGGSPRAGLSHRLPRSVGGGRNVANGEVIEPAWLAAWRRGTTAQRCPAQPPAQPRVAPVQGVGGGKHEASAVAPAPPRPNEYGFAAPAWKARAWDGGKRREPVLDLDCKPPRVVRRVGWRVCMRCAAPFWSDDVVRVRMCDDCKLPPRGRRRTP</sequence>
<evidence type="ECO:0000256" key="1">
    <source>
        <dbReference type="SAM" id="MobiDB-lite"/>
    </source>
</evidence>
<name>A0A285SER2_9RHOB</name>
<keyword evidence="3" id="KW-1185">Reference proteome</keyword>
<dbReference type="Proteomes" id="UP000219111">
    <property type="component" value="Unassembled WGS sequence"/>
</dbReference>
<organism evidence="2 3">
    <name type="scientific">Rhodobacter maris</name>
    <dbReference type="NCBI Taxonomy" id="446682"/>
    <lineage>
        <taxon>Bacteria</taxon>
        <taxon>Pseudomonadati</taxon>
        <taxon>Pseudomonadota</taxon>
        <taxon>Alphaproteobacteria</taxon>
        <taxon>Rhodobacterales</taxon>
        <taxon>Rhodobacter group</taxon>
        <taxon>Rhodobacter</taxon>
    </lineage>
</organism>
<protein>
    <submittedName>
        <fullName evidence="2">Uncharacterized protein</fullName>
    </submittedName>
</protein>
<feature type="region of interest" description="Disordered" evidence="1">
    <location>
        <begin position="101"/>
        <end position="134"/>
    </location>
</feature>
<dbReference type="EMBL" id="OBMT01000005">
    <property type="protein sequence ID" value="SOC06374.1"/>
    <property type="molecule type" value="Genomic_DNA"/>
</dbReference>
<dbReference type="AlphaFoldDB" id="A0A285SER2"/>
<evidence type="ECO:0000313" key="3">
    <source>
        <dbReference type="Proteomes" id="UP000219111"/>
    </source>
</evidence>
<reference evidence="3" key="1">
    <citation type="submission" date="2017-08" db="EMBL/GenBank/DDBJ databases">
        <authorList>
            <person name="Varghese N."/>
            <person name="Submissions S."/>
        </authorList>
    </citation>
    <scope>NUCLEOTIDE SEQUENCE [LARGE SCALE GENOMIC DNA]</scope>
    <source>
        <strain evidence="3">JA276</strain>
    </source>
</reference>
<evidence type="ECO:0000313" key="2">
    <source>
        <dbReference type="EMBL" id="SOC06374.1"/>
    </source>
</evidence>
<feature type="region of interest" description="Disordered" evidence="1">
    <location>
        <begin position="156"/>
        <end position="190"/>
    </location>
</feature>
<gene>
    <name evidence="2" type="ORF">SAMN05877831_1051</name>
</gene>
<accession>A0A285SER2</accession>
<proteinExistence type="predicted"/>